<dbReference type="EMBL" id="JAGSPC010000001">
    <property type="protein sequence ID" value="MBV7259316.1"/>
    <property type="molecule type" value="Genomic_DNA"/>
</dbReference>
<proteinExistence type="predicted"/>
<feature type="coiled-coil region" evidence="1">
    <location>
        <begin position="31"/>
        <end position="58"/>
    </location>
</feature>
<reference evidence="3" key="1">
    <citation type="submission" date="2021-04" db="EMBL/GenBank/DDBJ databases">
        <authorList>
            <person name="Pira H."/>
            <person name="Risdian C."/>
            <person name="Wink J."/>
        </authorList>
    </citation>
    <scope>NUCLEOTIDE SEQUENCE</scope>
    <source>
        <strain evidence="3">WH158</strain>
    </source>
</reference>
<evidence type="ECO:0000313" key="3">
    <source>
        <dbReference type="EMBL" id="MBV7259316.1"/>
    </source>
</evidence>
<gene>
    <name evidence="3" type="ORF">KCG46_06985</name>
</gene>
<dbReference type="Proteomes" id="UP001138681">
    <property type="component" value="Unassembled WGS sequence"/>
</dbReference>
<organism evidence="3 4">
    <name type="scientific">Erythrobacter crassostreae</name>
    <dbReference type="NCBI Taxonomy" id="2828328"/>
    <lineage>
        <taxon>Bacteria</taxon>
        <taxon>Pseudomonadati</taxon>
        <taxon>Pseudomonadota</taxon>
        <taxon>Alphaproteobacteria</taxon>
        <taxon>Sphingomonadales</taxon>
        <taxon>Erythrobacteraceae</taxon>
        <taxon>Erythrobacter/Porphyrobacter group</taxon>
        <taxon>Erythrobacter</taxon>
    </lineage>
</organism>
<keyword evidence="4" id="KW-1185">Reference proteome</keyword>
<name>A0A9X1JKU2_9SPHN</name>
<feature type="region of interest" description="Disordered" evidence="2">
    <location>
        <begin position="94"/>
        <end position="129"/>
    </location>
</feature>
<accession>A0A9X1JKU2</accession>
<sequence length="191" mass="20282">MIVTNSQLRSLGWAALLAICVGMFVVLSLRVHAVHSEVQLAERKIVSLKRETKLLETEFQTRANQRQMASWNRVDFGFKAPRADQYFDSERQLASLGQPRSPGAPSPIRVARADTGTSSSAPSEEREMVSPLSGEAITLASAAVEADGGAVFADAFGDFLIEASPIRAANAQTVTGEAAAGFAQEMAGGGE</sequence>
<evidence type="ECO:0000256" key="2">
    <source>
        <dbReference type="SAM" id="MobiDB-lite"/>
    </source>
</evidence>
<protein>
    <submittedName>
        <fullName evidence="3">Uncharacterized protein</fullName>
    </submittedName>
</protein>
<keyword evidence="1" id="KW-0175">Coiled coil</keyword>
<dbReference type="RefSeq" id="WP_218404553.1">
    <property type="nucleotide sequence ID" value="NZ_JAGSPC010000001.1"/>
</dbReference>
<dbReference type="AlphaFoldDB" id="A0A9X1JKU2"/>
<comment type="caution">
    <text evidence="3">The sequence shown here is derived from an EMBL/GenBank/DDBJ whole genome shotgun (WGS) entry which is preliminary data.</text>
</comment>
<evidence type="ECO:0000313" key="4">
    <source>
        <dbReference type="Proteomes" id="UP001138681"/>
    </source>
</evidence>
<evidence type="ECO:0000256" key="1">
    <source>
        <dbReference type="SAM" id="Coils"/>
    </source>
</evidence>